<feature type="region of interest" description="Disordered" evidence="1">
    <location>
        <begin position="226"/>
        <end position="270"/>
    </location>
</feature>
<evidence type="ECO:0000313" key="2">
    <source>
        <dbReference type="EMBL" id="KAF2005294.1"/>
    </source>
</evidence>
<sequence>MAVVAVKGSPNVYPVRSRTPNSRPSSQHFMTTPNQERRPRSLRSKSYNQSRASSAHSAISAAETTTSHGTRLSRRSASPATSSHSRRRHRREITKEHLHALAALTAPAPRPDGNMTAESIAFFDAQQKKLDEKRRRESVASERAMRISLIEQENRSRATSRTRSIYHYRPPTASSNGVPTMPEPSMTHSATIEDTDEATMANESIRLLREREKLVRWKAEREKVDFERKQRDKIRERVRRANEMEEERSKALEKQQHKKKKRGWCGSRRE</sequence>
<protein>
    <submittedName>
        <fullName evidence="2">Uncharacterized protein</fullName>
    </submittedName>
</protein>
<dbReference type="OrthoDB" id="3800939at2759"/>
<accession>A0A6A5WWG6</accession>
<dbReference type="Proteomes" id="UP000799779">
    <property type="component" value="Unassembled WGS sequence"/>
</dbReference>
<gene>
    <name evidence="2" type="ORF">P154DRAFT_518818</name>
</gene>
<keyword evidence="3" id="KW-1185">Reference proteome</keyword>
<dbReference type="EMBL" id="ML977564">
    <property type="protein sequence ID" value="KAF2005294.1"/>
    <property type="molecule type" value="Genomic_DNA"/>
</dbReference>
<dbReference type="AlphaFoldDB" id="A0A6A5WWG6"/>
<proteinExistence type="predicted"/>
<name>A0A6A5WWG6_9PLEO</name>
<feature type="compositionally biased region" description="Low complexity" evidence="1">
    <location>
        <begin position="50"/>
        <end position="67"/>
    </location>
</feature>
<feature type="compositionally biased region" description="Basic and acidic residues" evidence="1">
    <location>
        <begin position="226"/>
        <end position="255"/>
    </location>
</feature>
<evidence type="ECO:0000256" key="1">
    <source>
        <dbReference type="SAM" id="MobiDB-lite"/>
    </source>
</evidence>
<reference evidence="2" key="1">
    <citation type="journal article" date="2020" name="Stud. Mycol.">
        <title>101 Dothideomycetes genomes: a test case for predicting lifestyles and emergence of pathogens.</title>
        <authorList>
            <person name="Haridas S."/>
            <person name="Albert R."/>
            <person name="Binder M."/>
            <person name="Bloem J."/>
            <person name="Labutti K."/>
            <person name="Salamov A."/>
            <person name="Andreopoulos B."/>
            <person name="Baker S."/>
            <person name="Barry K."/>
            <person name="Bills G."/>
            <person name="Bluhm B."/>
            <person name="Cannon C."/>
            <person name="Castanera R."/>
            <person name="Culley D."/>
            <person name="Daum C."/>
            <person name="Ezra D."/>
            <person name="Gonzalez J."/>
            <person name="Henrissat B."/>
            <person name="Kuo A."/>
            <person name="Liang C."/>
            <person name="Lipzen A."/>
            <person name="Lutzoni F."/>
            <person name="Magnuson J."/>
            <person name="Mondo S."/>
            <person name="Nolan M."/>
            <person name="Ohm R."/>
            <person name="Pangilinan J."/>
            <person name="Park H.-J."/>
            <person name="Ramirez L."/>
            <person name="Alfaro M."/>
            <person name="Sun H."/>
            <person name="Tritt A."/>
            <person name="Yoshinaga Y."/>
            <person name="Zwiers L.-H."/>
            <person name="Turgeon B."/>
            <person name="Goodwin S."/>
            <person name="Spatafora J."/>
            <person name="Crous P."/>
            <person name="Grigoriev I."/>
        </authorList>
    </citation>
    <scope>NUCLEOTIDE SEQUENCE</scope>
    <source>
        <strain evidence="2">CBS 123094</strain>
    </source>
</reference>
<feature type="compositionally biased region" description="Polar residues" evidence="1">
    <location>
        <begin position="18"/>
        <end position="34"/>
    </location>
</feature>
<evidence type="ECO:0000313" key="3">
    <source>
        <dbReference type="Proteomes" id="UP000799779"/>
    </source>
</evidence>
<organism evidence="2 3">
    <name type="scientific">Amniculicola lignicola CBS 123094</name>
    <dbReference type="NCBI Taxonomy" id="1392246"/>
    <lineage>
        <taxon>Eukaryota</taxon>
        <taxon>Fungi</taxon>
        <taxon>Dikarya</taxon>
        <taxon>Ascomycota</taxon>
        <taxon>Pezizomycotina</taxon>
        <taxon>Dothideomycetes</taxon>
        <taxon>Pleosporomycetidae</taxon>
        <taxon>Pleosporales</taxon>
        <taxon>Amniculicolaceae</taxon>
        <taxon>Amniculicola</taxon>
    </lineage>
</organism>
<feature type="region of interest" description="Disordered" evidence="1">
    <location>
        <begin position="1"/>
        <end position="90"/>
    </location>
</feature>